<dbReference type="GO" id="GO:0005874">
    <property type="term" value="C:microtubule"/>
    <property type="evidence" value="ECO:0007669"/>
    <property type="project" value="TreeGrafter"/>
</dbReference>
<keyword evidence="6" id="KW-0175">Coiled coil</keyword>
<feature type="compositionally biased region" description="Low complexity" evidence="7">
    <location>
        <begin position="1063"/>
        <end position="1075"/>
    </location>
</feature>
<name>A0A8J6H9U7_TENMO</name>
<gene>
    <name evidence="9" type="ORF">GEV33_012033</name>
</gene>
<dbReference type="GO" id="GO:0016887">
    <property type="term" value="F:ATP hydrolysis activity"/>
    <property type="evidence" value="ECO:0007669"/>
    <property type="project" value="TreeGrafter"/>
</dbReference>
<dbReference type="GO" id="GO:0003777">
    <property type="term" value="F:microtubule motor activity"/>
    <property type="evidence" value="ECO:0007669"/>
    <property type="project" value="InterPro"/>
</dbReference>
<dbReference type="GO" id="GO:0007018">
    <property type="term" value="P:microtubule-based movement"/>
    <property type="evidence" value="ECO:0007669"/>
    <property type="project" value="InterPro"/>
</dbReference>
<keyword evidence="5" id="KW-0505">Motor protein</keyword>
<dbReference type="PANTHER" id="PTHR24115">
    <property type="entry name" value="KINESIN-RELATED"/>
    <property type="match status" value="1"/>
</dbReference>
<dbReference type="GO" id="GO:0005524">
    <property type="term" value="F:ATP binding"/>
    <property type="evidence" value="ECO:0007669"/>
    <property type="project" value="UniProtKB-UniRule"/>
</dbReference>
<protein>
    <recommendedName>
        <fullName evidence="8">Kinesin motor domain-containing protein</fullName>
    </recommendedName>
</protein>
<dbReference type="InterPro" id="IPR027640">
    <property type="entry name" value="Kinesin-like_fam"/>
</dbReference>
<comment type="subcellular location">
    <subcellularLocation>
        <location evidence="1">Cytoplasm</location>
        <location evidence="1">Cytoskeleton</location>
    </subcellularLocation>
</comment>
<evidence type="ECO:0000259" key="8">
    <source>
        <dbReference type="PROSITE" id="PS50067"/>
    </source>
</evidence>
<dbReference type="InterPro" id="IPR001752">
    <property type="entry name" value="Kinesin_motor_dom"/>
</dbReference>
<evidence type="ECO:0000313" key="10">
    <source>
        <dbReference type="Proteomes" id="UP000719412"/>
    </source>
</evidence>
<dbReference type="GO" id="GO:0008017">
    <property type="term" value="F:microtubule binding"/>
    <property type="evidence" value="ECO:0007669"/>
    <property type="project" value="InterPro"/>
</dbReference>
<evidence type="ECO:0000256" key="5">
    <source>
        <dbReference type="PROSITE-ProRule" id="PRU00283"/>
    </source>
</evidence>
<feature type="compositionally biased region" description="Polar residues" evidence="7">
    <location>
        <begin position="1076"/>
        <end position="1088"/>
    </location>
</feature>
<dbReference type="InterPro" id="IPR036961">
    <property type="entry name" value="Kinesin_motor_dom_sf"/>
</dbReference>
<evidence type="ECO:0000256" key="1">
    <source>
        <dbReference type="ARBA" id="ARBA00004245"/>
    </source>
</evidence>
<organism evidence="9 10">
    <name type="scientific">Tenebrio molitor</name>
    <name type="common">Yellow mealworm beetle</name>
    <dbReference type="NCBI Taxonomy" id="7067"/>
    <lineage>
        <taxon>Eukaryota</taxon>
        <taxon>Metazoa</taxon>
        <taxon>Ecdysozoa</taxon>
        <taxon>Arthropoda</taxon>
        <taxon>Hexapoda</taxon>
        <taxon>Insecta</taxon>
        <taxon>Pterygota</taxon>
        <taxon>Neoptera</taxon>
        <taxon>Endopterygota</taxon>
        <taxon>Coleoptera</taxon>
        <taxon>Polyphaga</taxon>
        <taxon>Cucujiformia</taxon>
        <taxon>Tenebrionidae</taxon>
        <taxon>Tenebrio</taxon>
    </lineage>
</organism>
<dbReference type="InterPro" id="IPR019821">
    <property type="entry name" value="Kinesin_motor_CS"/>
</dbReference>
<feature type="compositionally biased region" description="Polar residues" evidence="7">
    <location>
        <begin position="1098"/>
        <end position="1121"/>
    </location>
</feature>
<dbReference type="Proteomes" id="UP000719412">
    <property type="component" value="Unassembled WGS sequence"/>
</dbReference>
<evidence type="ECO:0000313" key="9">
    <source>
        <dbReference type="EMBL" id="KAH0810754.1"/>
    </source>
</evidence>
<dbReference type="GO" id="GO:0051256">
    <property type="term" value="P:mitotic spindle midzone assembly"/>
    <property type="evidence" value="ECO:0007669"/>
    <property type="project" value="TreeGrafter"/>
</dbReference>
<keyword evidence="4" id="KW-0206">Cytoskeleton</keyword>
<accession>A0A8J6H9U7</accession>
<dbReference type="Pfam" id="PF00225">
    <property type="entry name" value="Kinesin"/>
    <property type="match status" value="1"/>
</dbReference>
<dbReference type="SMART" id="SM00129">
    <property type="entry name" value="KISc"/>
    <property type="match status" value="1"/>
</dbReference>
<keyword evidence="4" id="KW-0963">Cytoplasm</keyword>
<keyword evidence="2 5" id="KW-0547">Nucleotide-binding</keyword>
<evidence type="ECO:0000256" key="2">
    <source>
        <dbReference type="ARBA" id="ARBA00022741"/>
    </source>
</evidence>
<dbReference type="Gene3D" id="3.40.850.10">
    <property type="entry name" value="Kinesin motor domain"/>
    <property type="match status" value="1"/>
</dbReference>
<evidence type="ECO:0000256" key="4">
    <source>
        <dbReference type="ARBA" id="ARBA00023212"/>
    </source>
</evidence>
<dbReference type="PRINTS" id="PR00380">
    <property type="entry name" value="KINESINHEAVY"/>
</dbReference>
<proteinExistence type="inferred from homology"/>
<dbReference type="InterPro" id="IPR027417">
    <property type="entry name" value="P-loop_NTPase"/>
</dbReference>
<reference evidence="9" key="2">
    <citation type="submission" date="2021-08" db="EMBL/GenBank/DDBJ databases">
        <authorList>
            <person name="Eriksson T."/>
        </authorList>
    </citation>
    <scope>NUCLEOTIDE SEQUENCE</scope>
    <source>
        <strain evidence="9">Stoneville</strain>
        <tissue evidence="9">Whole head</tissue>
    </source>
</reference>
<evidence type="ECO:0000256" key="3">
    <source>
        <dbReference type="ARBA" id="ARBA00022840"/>
    </source>
</evidence>
<reference evidence="9" key="1">
    <citation type="journal article" date="2020" name="J Insects Food Feed">
        <title>The yellow mealworm (Tenebrio molitor) genome: a resource for the emerging insects as food and feed industry.</title>
        <authorList>
            <person name="Eriksson T."/>
            <person name="Andere A."/>
            <person name="Kelstrup H."/>
            <person name="Emery V."/>
            <person name="Picard C."/>
        </authorList>
    </citation>
    <scope>NUCLEOTIDE SEQUENCE</scope>
    <source>
        <strain evidence="9">Stoneville</strain>
        <tissue evidence="9">Whole head</tissue>
    </source>
</reference>
<dbReference type="PROSITE" id="PS00411">
    <property type="entry name" value="KINESIN_MOTOR_1"/>
    <property type="match status" value="1"/>
</dbReference>
<dbReference type="GO" id="GO:0005871">
    <property type="term" value="C:kinesin complex"/>
    <property type="evidence" value="ECO:0007669"/>
    <property type="project" value="TreeGrafter"/>
</dbReference>
<evidence type="ECO:0000256" key="7">
    <source>
        <dbReference type="SAM" id="MobiDB-lite"/>
    </source>
</evidence>
<feature type="binding site" evidence="5">
    <location>
        <begin position="239"/>
        <end position="246"/>
    </location>
    <ligand>
        <name>ATP</name>
        <dbReference type="ChEBI" id="CHEBI:30616"/>
    </ligand>
</feature>
<feature type="region of interest" description="Disordered" evidence="7">
    <location>
        <begin position="1050"/>
        <end position="1155"/>
    </location>
</feature>
<dbReference type="GO" id="GO:0005634">
    <property type="term" value="C:nucleus"/>
    <property type="evidence" value="ECO:0007669"/>
    <property type="project" value="TreeGrafter"/>
</dbReference>
<sequence>MSKFGFHFVAEIGRRDVTQLDGSEKGSGDNRFYGVALGKCAPTRKETLHNRDQDGHDRKLNARSAAIFDSRSNRGWFTRFWRQRGDRSLRFGRGDLKCRFGDGVATGAVLKGSDLTSPRLLRAISAAGMTGCGRPNGEWRGFGGGPVKNALGQSTRVQVFCRLRPAKDNPISTYIKLLSPTDLLLTTPAASKGTYKESCFKFEHIFNSQSSQNEVFDHVAYPLVKNLLKGKNGVLFTYGVTGSGKTHTLSGSHDNPGVIPKCIYSIFNSIADYQTIKYVIKSDKMNGFEVQHEYEAVQDQLNVEKTTPSKSPLKNRKVYKDKSYVNDGARIVNIDSDDNSYAVFVSYVEIYNNTVFDLLDESPLIGKGLQNKILREDLQRIVYVNGVVEVEVKSAEEVFQFFNLGQKRKKVGNTVLNAVSSRSHSIFTIRVVRLKNNKLEKLQVSQLSLVDLAGSERTNRTQNTGQMLKESGQINNSLMSLRTCLGILKENQLSGGNKLVPYRESRLTLLFKNYFEGDGQVRMIVCVNPSIDDFEENLHVMKFAEITRDVKLGIKPDLKCKSRATPRTLRRVGDFADDLVRLEAVPRIKLDFANLEESRSKLDEFANILKNRIKAMSALSGEVEHRETAFRKRLHESESTNGLSKSEAEKVRILILKQEHEIVHLKSKFAHSEKCNRLRSARNEELKHTVTYLSRNLVEKEQEIAQQRLEREELKQQQNHMFTDEFLENLKMKDAMQEEFAQEKGEEQTTKKEYVERVVVPLKKRRSRSAGEVEKMSFFQQFVRKSTSATKLNKLNHGKYYFVSHREDINAPATMLFLYPIFFILPAMASGRGECSKEAYDECIRIADPLVKQPHLIFPDNMNDIDLVCRTWNRFVDCLKYYTDNCFTEQQKRQFNKAVENPIESVHQMCTQPRYQNEYLQYAPCIKSTITEPSHCGSQYNLLVDQVSQGEIISKSTLCCSHDRFKQCVLRETRRLCDRGVTDGPALTFSSHIIDKALSFLQDQCYNYIPNSGDCTSHTTDSQAFSDPLTISTSSSEVYPWSTIQDAAPKEILPSRVTPPRMPTTTSWLPSSTLSVQNSETSPTQMLGSRTRPASFGRASSWSETPSSPPGGNTVQMYPDQSTTSTTTHSSRPDWATMTSWTPQRHGEDDKSTTWYPAAGTQLVNEVDEPNQQGLTKPRNEGARVGQVLGLTVLAAVFAALSSPDMCDLSEGLSLSRVPAVILPPARTMSHYSDAEDSIDVADLGLRKRKLWDPETESITSEIKELLDEDVNSLVEEDCIGCPLPSTPEDENMLDSEMSDVLKAAVLGTVLLIQFVENHVVVKNDRDSKTLLLTL</sequence>
<evidence type="ECO:0000256" key="6">
    <source>
        <dbReference type="SAM" id="Coils"/>
    </source>
</evidence>
<dbReference type="PROSITE" id="PS50067">
    <property type="entry name" value="KINESIN_MOTOR_2"/>
    <property type="match status" value="1"/>
</dbReference>
<comment type="similarity">
    <text evidence="5">Belongs to the TRAFAC class myosin-kinesin ATPase superfamily. Kinesin family.</text>
</comment>
<keyword evidence="10" id="KW-1185">Reference proteome</keyword>
<dbReference type="EMBL" id="JABDTM020027280">
    <property type="protein sequence ID" value="KAH0810754.1"/>
    <property type="molecule type" value="Genomic_DNA"/>
</dbReference>
<feature type="domain" description="Kinesin motor" evidence="8">
    <location>
        <begin position="156"/>
        <end position="550"/>
    </location>
</feature>
<dbReference type="PANTHER" id="PTHR24115:SF600">
    <property type="entry name" value="KINESIN-LIKE PROTEIN KIF23"/>
    <property type="match status" value="1"/>
</dbReference>
<keyword evidence="3 5" id="KW-0067">ATP-binding</keyword>
<feature type="coiled-coil region" evidence="6">
    <location>
        <begin position="683"/>
        <end position="717"/>
    </location>
</feature>
<comment type="caution">
    <text evidence="9">The sequence shown here is derived from an EMBL/GenBank/DDBJ whole genome shotgun (WGS) entry which is preliminary data.</text>
</comment>
<dbReference type="SUPFAM" id="SSF52540">
    <property type="entry name" value="P-loop containing nucleoside triphosphate hydrolases"/>
    <property type="match status" value="1"/>
</dbReference>